<dbReference type="GO" id="GO:0005737">
    <property type="term" value="C:cytoplasm"/>
    <property type="evidence" value="ECO:0007669"/>
    <property type="project" value="UniProtKB-SubCell"/>
</dbReference>
<dbReference type="GO" id="GO:0051539">
    <property type="term" value="F:4 iron, 4 sulfur cluster binding"/>
    <property type="evidence" value="ECO:0007669"/>
    <property type="project" value="UniProtKB-KW"/>
</dbReference>
<dbReference type="InterPro" id="IPR036890">
    <property type="entry name" value="HATPase_C_sf"/>
</dbReference>
<feature type="transmembrane region" description="Helical" evidence="16">
    <location>
        <begin position="43"/>
        <end position="65"/>
    </location>
</feature>
<keyword evidence="13" id="KW-0411">Iron-sulfur</keyword>
<evidence type="ECO:0000256" key="12">
    <source>
        <dbReference type="ARBA" id="ARBA00023012"/>
    </source>
</evidence>
<keyword evidence="19" id="KW-1185">Reference proteome</keyword>
<dbReference type="Gene3D" id="1.20.5.1930">
    <property type="match status" value="1"/>
</dbReference>
<dbReference type="InterPro" id="IPR011712">
    <property type="entry name" value="Sig_transdc_His_kin_sub3_dim/P"/>
</dbReference>
<dbReference type="EMBL" id="MCGQ01000023">
    <property type="protein sequence ID" value="OXY92354.1"/>
    <property type="molecule type" value="Genomic_DNA"/>
</dbReference>
<dbReference type="GO" id="GO:0046872">
    <property type="term" value="F:metal ion binding"/>
    <property type="evidence" value="ECO:0007669"/>
    <property type="project" value="UniProtKB-KW"/>
</dbReference>
<evidence type="ECO:0000256" key="13">
    <source>
        <dbReference type="ARBA" id="ARBA00023014"/>
    </source>
</evidence>
<gene>
    <name evidence="18" type="ORF">BEK98_26610</name>
</gene>
<evidence type="ECO:0000256" key="16">
    <source>
        <dbReference type="SAM" id="Phobius"/>
    </source>
</evidence>
<dbReference type="PROSITE" id="PS50109">
    <property type="entry name" value="HIS_KIN"/>
    <property type="match status" value="1"/>
</dbReference>
<evidence type="ECO:0000256" key="4">
    <source>
        <dbReference type="ARBA" id="ARBA00012438"/>
    </source>
</evidence>
<feature type="transmembrane region" description="Helical" evidence="16">
    <location>
        <begin position="101"/>
        <end position="117"/>
    </location>
</feature>
<dbReference type="RefSeq" id="WP_244202004.1">
    <property type="nucleotide sequence ID" value="NZ_MCGQ01000023.1"/>
</dbReference>
<evidence type="ECO:0000313" key="18">
    <source>
        <dbReference type="EMBL" id="OXY92354.1"/>
    </source>
</evidence>
<protein>
    <recommendedName>
        <fullName evidence="5">Oxygen sensor histidine kinase NreB</fullName>
        <ecNumber evidence="4">2.7.13.3</ecNumber>
    </recommendedName>
    <alternativeName>
        <fullName evidence="15">Nitrogen regulation protein B</fullName>
    </alternativeName>
</protein>
<dbReference type="InterPro" id="IPR050482">
    <property type="entry name" value="Sensor_HK_TwoCompSys"/>
</dbReference>
<dbReference type="AlphaFoldDB" id="A0A233S9Q6"/>
<comment type="catalytic activity">
    <reaction evidence="1">
        <text>ATP + protein L-histidine = ADP + protein N-phospho-L-histidine.</text>
        <dbReference type="EC" id="2.7.13.3"/>
    </reaction>
</comment>
<comment type="cofactor">
    <cofactor evidence="2">
        <name>[4Fe-4S] cluster</name>
        <dbReference type="ChEBI" id="CHEBI:49883"/>
    </cofactor>
</comment>
<keyword evidence="12" id="KW-0902">Two-component regulatory system</keyword>
<dbReference type="InterPro" id="IPR005467">
    <property type="entry name" value="His_kinase_dom"/>
</dbReference>
<accession>A0A233S9Q6</accession>
<dbReference type="InterPro" id="IPR004358">
    <property type="entry name" value="Sig_transdc_His_kin-like_C"/>
</dbReference>
<dbReference type="PIRSF" id="PIRSF037434">
    <property type="entry name" value="STHK_ChrS"/>
    <property type="match status" value="1"/>
</dbReference>
<evidence type="ECO:0000256" key="8">
    <source>
        <dbReference type="ARBA" id="ARBA00022679"/>
    </source>
</evidence>
<evidence type="ECO:0000256" key="1">
    <source>
        <dbReference type="ARBA" id="ARBA00000085"/>
    </source>
</evidence>
<feature type="domain" description="Histidine kinase" evidence="17">
    <location>
        <begin position="311"/>
        <end position="400"/>
    </location>
</feature>
<dbReference type="SMART" id="SM00387">
    <property type="entry name" value="HATPase_c"/>
    <property type="match status" value="1"/>
</dbReference>
<evidence type="ECO:0000256" key="5">
    <source>
        <dbReference type="ARBA" id="ARBA00017322"/>
    </source>
</evidence>
<evidence type="ECO:0000259" key="17">
    <source>
        <dbReference type="PROSITE" id="PS50109"/>
    </source>
</evidence>
<dbReference type="Proteomes" id="UP000215483">
    <property type="component" value="Unassembled WGS sequence"/>
</dbReference>
<evidence type="ECO:0000256" key="3">
    <source>
        <dbReference type="ARBA" id="ARBA00004496"/>
    </source>
</evidence>
<keyword evidence="7" id="KW-0963">Cytoplasm</keyword>
<keyword evidence="16" id="KW-1133">Transmembrane helix</keyword>
<keyword evidence="16" id="KW-0472">Membrane</keyword>
<evidence type="ECO:0000256" key="7">
    <source>
        <dbReference type="ARBA" id="ARBA00022490"/>
    </source>
</evidence>
<keyword evidence="6" id="KW-0004">4Fe-4S</keyword>
<evidence type="ECO:0000256" key="6">
    <source>
        <dbReference type="ARBA" id="ARBA00022485"/>
    </source>
</evidence>
<evidence type="ECO:0000256" key="14">
    <source>
        <dbReference type="ARBA" id="ARBA00024827"/>
    </source>
</evidence>
<keyword evidence="9" id="KW-0479">Metal-binding</keyword>
<evidence type="ECO:0000256" key="9">
    <source>
        <dbReference type="ARBA" id="ARBA00022723"/>
    </source>
</evidence>
<name>A0A233S9Q6_STRDA</name>
<dbReference type="GO" id="GO:0000155">
    <property type="term" value="F:phosphorelay sensor kinase activity"/>
    <property type="evidence" value="ECO:0007669"/>
    <property type="project" value="InterPro"/>
</dbReference>
<dbReference type="PRINTS" id="PR00344">
    <property type="entry name" value="BCTRLSENSOR"/>
</dbReference>
<comment type="function">
    <text evidence="14">Member of the two-component regulatory system NreB/NreC involved in the control of dissimilatory nitrate/nitrite reduction in response to oxygen. NreB functions as a direct oxygen sensor histidine kinase which is autophosphorylated, in the absence of oxygen, probably at the conserved histidine residue, and transfers its phosphate group probably to a conserved aspartate residue of NreC. NreB/NreC activates the expression of the nitrate (narGHJI) and nitrite (nir) reductase operons, as well as the putative nitrate transporter gene narT.</text>
</comment>
<evidence type="ECO:0000256" key="15">
    <source>
        <dbReference type="ARBA" id="ARBA00030800"/>
    </source>
</evidence>
<dbReference type="PANTHER" id="PTHR24421">
    <property type="entry name" value="NITRATE/NITRITE SENSOR PROTEIN NARX-RELATED"/>
    <property type="match status" value="1"/>
</dbReference>
<evidence type="ECO:0000256" key="10">
    <source>
        <dbReference type="ARBA" id="ARBA00022777"/>
    </source>
</evidence>
<comment type="caution">
    <text evidence="18">The sequence shown here is derived from an EMBL/GenBank/DDBJ whole genome shotgun (WGS) entry which is preliminary data.</text>
</comment>
<reference evidence="18 19" key="1">
    <citation type="submission" date="2016-07" db="EMBL/GenBank/DDBJ databases">
        <title>Draft genome of Streptomyces diastatochromogenes.</title>
        <authorList>
            <person name="Podduturi R."/>
            <person name="Lukassen M.B."/>
            <person name="Clausen N."/>
            <person name="Nielsen J.L."/>
            <person name="Jorgensen N.O."/>
        </authorList>
    </citation>
    <scope>NUCLEOTIDE SEQUENCE [LARGE SCALE GENOMIC DNA]</scope>
    <source>
        <strain evidence="18 19">DSM 40608</strain>
    </source>
</reference>
<dbReference type="EC" id="2.7.13.3" evidence="4"/>
<dbReference type="Pfam" id="PF07730">
    <property type="entry name" value="HisKA_3"/>
    <property type="match status" value="1"/>
</dbReference>
<dbReference type="SUPFAM" id="SSF55874">
    <property type="entry name" value="ATPase domain of HSP90 chaperone/DNA topoisomerase II/histidine kinase"/>
    <property type="match status" value="1"/>
</dbReference>
<dbReference type="InterPro" id="IPR003594">
    <property type="entry name" value="HATPase_dom"/>
</dbReference>
<dbReference type="GO" id="GO:0016020">
    <property type="term" value="C:membrane"/>
    <property type="evidence" value="ECO:0007669"/>
    <property type="project" value="InterPro"/>
</dbReference>
<evidence type="ECO:0000313" key="19">
    <source>
        <dbReference type="Proteomes" id="UP000215483"/>
    </source>
</evidence>
<keyword evidence="8" id="KW-0808">Transferase</keyword>
<dbReference type="InterPro" id="IPR017205">
    <property type="entry name" value="Sig_transdc_His_kinase_ChrS"/>
</dbReference>
<evidence type="ECO:0000256" key="2">
    <source>
        <dbReference type="ARBA" id="ARBA00001966"/>
    </source>
</evidence>
<dbReference type="PANTHER" id="PTHR24421:SF62">
    <property type="entry name" value="SENSORY TRANSDUCTION HISTIDINE KINASE"/>
    <property type="match status" value="1"/>
</dbReference>
<organism evidence="18 19">
    <name type="scientific">Streptomyces diastatochromogenes</name>
    <dbReference type="NCBI Taxonomy" id="42236"/>
    <lineage>
        <taxon>Bacteria</taxon>
        <taxon>Bacillati</taxon>
        <taxon>Actinomycetota</taxon>
        <taxon>Actinomycetes</taxon>
        <taxon>Kitasatosporales</taxon>
        <taxon>Streptomycetaceae</taxon>
        <taxon>Streptomyces</taxon>
    </lineage>
</organism>
<dbReference type="GO" id="GO:0046983">
    <property type="term" value="F:protein dimerization activity"/>
    <property type="evidence" value="ECO:0007669"/>
    <property type="project" value="InterPro"/>
</dbReference>
<keyword evidence="16" id="KW-0812">Transmembrane</keyword>
<feature type="transmembrane region" description="Helical" evidence="16">
    <location>
        <begin position="77"/>
        <end position="95"/>
    </location>
</feature>
<proteinExistence type="predicted"/>
<feature type="transmembrane region" description="Helical" evidence="16">
    <location>
        <begin position="12"/>
        <end position="37"/>
    </location>
</feature>
<evidence type="ECO:0000256" key="11">
    <source>
        <dbReference type="ARBA" id="ARBA00023004"/>
    </source>
</evidence>
<dbReference type="CDD" id="cd16917">
    <property type="entry name" value="HATPase_UhpB-NarQ-NarX-like"/>
    <property type="match status" value="1"/>
</dbReference>
<keyword evidence="10 18" id="KW-0418">Kinase</keyword>
<keyword evidence="11" id="KW-0408">Iron</keyword>
<sequence length="414" mass="44046">MSGPGLARVRPAALGVRVALQPVAHLVFFIVVAAALVRLFRMHSALCWDMVTVSALFAGVYAAGLTQWGRLGAGARHAWVAALLLLWTVLVLLAPRPLTGAYVWCAVPLACAALRALGHHAAKVAVGAVTVVLVGQLSGGAGGFDAETVLVPVAAVWGTVALYRGQQREAAERQRLVEELRGTRDVLAREQRRAGVLEERARIAGDLHDTLAQELSGSLMLLQAAERDWEDRPEVARTRVRAVADGLDAGLAETRRIIRDLTPPTVAEAGLEASLRLLCARAELDGTAALVRFRSTAAHHLDLDQPSATTLLRVARGLLANVREHARATRLLVTLHHHPDRVELEVHDDGVGFTGTTSAPDRGYGLPSARARLRTYGGELDVASTPGRGTRVRAVLPVRARSGPAVPVGSAAVR</sequence>
<dbReference type="Gene3D" id="3.30.565.10">
    <property type="entry name" value="Histidine kinase-like ATPase, C-terminal domain"/>
    <property type="match status" value="1"/>
</dbReference>
<dbReference type="Pfam" id="PF02518">
    <property type="entry name" value="HATPase_c"/>
    <property type="match status" value="1"/>
</dbReference>
<comment type="subcellular location">
    <subcellularLocation>
        <location evidence="3">Cytoplasm</location>
    </subcellularLocation>
</comment>